<evidence type="ECO:0000256" key="2">
    <source>
        <dbReference type="ARBA" id="ARBA00007391"/>
    </source>
</evidence>
<protein>
    <recommendedName>
        <fullName evidence="4">Error-prone DNA polymerase</fullName>
        <ecNumber evidence="3">2.7.7.7</ecNumber>
    </recommendedName>
</protein>
<evidence type="ECO:0000256" key="5">
    <source>
        <dbReference type="ARBA" id="ARBA00022490"/>
    </source>
</evidence>
<dbReference type="EMBL" id="CP080507">
    <property type="protein sequence ID" value="QYM80421.1"/>
    <property type="molecule type" value="Genomic_DNA"/>
</dbReference>
<dbReference type="GO" id="GO:0008408">
    <property type="term" value="F:3'-5' exonuclease activity"/>
    <property type="evidence" value="ECO:0007669"/>
    <property type="project" value="InterPro"/>
</dbReference>
<dbReference type="AlphaFoldDB" id="A0A8F9TYN4"/>
<keyword evidence="15" id="KW-1185">Reference proteome</keyword>
<comment type="similarity">
    <text evidence="2">Belongs to the DNA polymerase type-C family. DnaE2 subfamily.</text>
</comment>
<dbReference type="Pfam" id="PF17657">
    <property type="entry name" value="DNA_pol3_finger"/>
    <property type="match status" value="1"/>
</dbReference>
<dbReference type="Gene3D" id="1.10.150.870">
    <property type="match status" value="1"/>
</dbReference>
<feature type="domain" description="Polymerase/histidinol phosphatase N-terminal" evidence="13">
    <location>
        <begin position="12"/>
        <end position="81"/>
    </location>
</feature>
<organism evidence="14 15">
    <name type="scientific">Horticoccus luteus</name>
    <dbReference type="NCBI Taxonomy" id="2862869"/>
    <lineage>
        <taxon>Bacteria</taxon>
        <taxon>Pseudomonadati</taxon>
        <taxon>Verrucomicrobiota</taxon>
        <taxon>Opitutia</taxon>
        <taxon>Opitutales</taxon>
        <taxon>Opitutaceae</taxon>
        <taxon>Horticoccus</taxon>
    </lineage>
</organism>
<dbReference type="SMART" id="SM00481">
    <property type="entry name" value="POLIIIAc"/>
    <property type="match status" value="1"/>
</dbReference>
<keyword evidence="10" id="KW-0239">DNA-directed DNA polymerase</keyword>
<keyword evidence="11" id="KW-0234">DNA repair</keyword>
<dbReference type="InterPro" id="IPR040982">
    <property type="entry name" value="DNA_pol3_finger"/>
</dbReference>
<dbReference type="RefSeq" id="WP_220165592.1">
    <property type="nucleotide sequence ID" value="NZ_CP080507.1"/>
</dbReference>
<dbReference type="NCBIfam" id="NF004225">
    <property type="entry name" value="PRK05672.1"/>
    <property type="match status" value="1"/>
</dbReference>
<dbReference type="Proteomes" id="UP000825051">
    <property type="component" value="Chromosome"/>
</dbReference>
<evidence type="ECO:0000256" key="9">
    <source>
        <dbReference type="ARBA" id="ARBA00022763"/>
    </source>
</evidence>
<evidence type="ECO:0000256" key="7">
    <source>
        <dbReference type="ARBA" id="ARBA00022695"/>
    </source>
</evidence>
<name>A0A8F9TYN4_9BACT</name>
<evidence type="ECO:0000256" key="8">
    <source>
        <dbReference type="ARBA" id="ARBA00022705"/>
    </source>
</evidence>
<evidence type="ECO:0000256" key="3">
    <source>
        <dbReference type="ARBA" id="ARBA00012417"/>
    </source>
</evidence>
<dbReference type="InterPro" id="IPR004013">
    <property type="entry name" value="PHP_dom"/>
</dbReference>
<dbReference type="Pfam" id="PF01336">
    <property type="entry name" value="tRNA_anti-codon"/>
    <property type="match status" value="1"/>
</dbReference>
<dbReference type="PANTHER" id="PTHR32294">
    <property type="entry name" value="DNA POLYMERASE III SUBUNIT ALPHA"/>
    <property type="match status" value="1"/>
</dbReference>
<gene>
    <name evidence="14" type="ORF">K0B96_07385</name>
</gene>
<dbReference type="GO" id="GO:0003887">
    <property type="term" value="F:DNA-directed DNA polymerase activity"/>
    <property type="evidence" value="ECO:0007669"/>
    <property type="project" value="UniProtKB-KW"/>
</dbReference>
<evidence type="ECO:0000256" key="1">
    <source>
        <dbReference type="ARBA" id="ARBA00004496"/>
    </source>
</evidence>
<dbReference type="GO" id="GO:0005737">
    <property type="term" value="C:cytoplasm"/>
    <property type="evidence" value="ECO:0007669"/>
    <property type="project" value="UniProtKB-SubCell"/>
</dbReference>
<proteinExistence type="inferred from homology"/>
<dbReference type="GO" id="GO:0006260">
    <property type="term" value="P:DNA replication"/>
    <property type="evidence" value="ECO:0007669"/>
    <property type="project" value="UniProtKB-KW"/>
</dbReference>
<sequence>MTSRAASAPAYAELHARSAFSFLRGGSLPEDVYRAASDAGLPAVALLDRDGVYGAPRFYAAAQENAFPVQPRVGAEITMEDGTVVPLLATNLTGYQNLCQLITEAKLTARDPTVVDHVLRARSGLTPNAEPTFASSAAPSPRDRKRPCFATWDELARFSAGLVALTGDEEGPVRRAWRSGGGSAAASALAQLTAIFGADSDPACARLFVEVQRHRVRGEEREVAFLRDLAAASHLPLLATGGVNYARPAHRIVADVFTCLREHTTLDAAGRRLAVNSERHVKSPATLHALFSDLPDALTNTLHLEQRLAFTIQNLGYQFPTFAPPNGESMDAYLRALTLAAAPQRLRGPLPDALRRQVDKELELIARLNFSGYFLIVWDICRWAREHQILVQGRGSAANSAVCYLLGITAVNPLKHRLLFERFLNDSRVGADGRPSWPDIDLDLPSGDRRERIIQEVYRRYGRRGAAMTANVITYRGRSIVREVGKVLGFGDDALDRFSSLYANGDFPQTLQLQEQLALSGIAAEHPRAAALAQLHHYFSRALPRHLGQHSGGMVICQGQLDRVVPLEPATMTDRSICQWDKDDCENLGIVKIDLLGLGMMAVLQETIELCATRADGPHALDDIPEDDPLTYEKIRAADTVGVFQIESRAQMATLPRFKPRNLYDLAMQVAIVRPGPITGSLVHPLIRRRDGREPEDYIDPSVEDLVKPILSRTKGVILFQEQMLELSVALAHFTGGQAEQLRRAMGFTKNPQRLDRELQKLADAMRQAGRNETVVAKVCQSAKSFAAYGFPESHAIGFGMLAYFSTWLKNHRTAEFYACLLNNQPMGFYSPATLLQDAKRGGRELKALPVCVQHSDWSCTVLDAHTIRLGLRYVKGLPEAAVTAMLAARRVKPFASLDDFLRRTDFSPAARRTLAATGALNSFSTHRRGAMWQVEAAWSDDEALFKYFADTGAADSPLAPMTLTERLHADFHHTGLTTGRHPMALIRARLPDVCRAADLPNFKTGERVTIAGSVICRQRPGTASGVVFISLEDETGIANAIVAAPTFERDRLIITQEAALRITGRLQNEAHVIHVKAERIEPLREAALPEQASHDFH</sequence>
<dbReference type="NCBIfam" id="TIGR00594">
    <property type="entry name" value="polc"/>
    <property type="match status" value="1"/>
</dbReference>
<evidence type="ECO:0000256" key="10">
    <source>
        <dbReference type="ARBA" id="ARBA00022932"/>
    </source>
</evidence>
<reference evidence="14" key="1">
    <citation type="submission" date="2021-08" db="EMBL/GenBank/DDBJ databases">
        <title>Genome of a novel bacterium of the phylum Verrucomicrobia, Oleiharenicola sp. KSB-15.</title>
        <authorList>
            <person name="Chung J.-H."/>
            <person name="Ahn J.-H."/>
            <person name="Yoon Y."/>
            <person name="Kim D.-Y."/>
            <person name="An S.-H."/>
            <person name="Park I."/>
            <person name="Yeon J."/>
        </authorList>
    </citation>
    <scope>NUCLEOTIDE SEQUENCE</scope>
    <source>
        <strain evidence="14">KSB-15</strain>
    </source>
</reference>
<dbReference type="InterPro" id="IPR029460">
    <property type="entry name" value="DNAPol_HHH"/>
</dbReference>
<evidence type="ECO:0000256" key="11">
    <source>
        <dbReference type="ARBA" id="ARBA00023204"/>
    </source>
</evidence>
<dbReference type="GO" id="GO:0003676">
    <property type="term" value="F:nucleic acid binding"/>
    <property type="evidence" value="ECO:0007669"/>
    <property type="project" value="InterPro"/>
</dbReference>
<evidence type="ECO:0000256" key="12">
    <source>
        <dbReference type="ARBA" id="ARBA00049244"/>
    </source>
</evidence>
<comment type="subcellular location">
    <subcellularLocation>
        <location evidence="1">Cytoplasm</location>
    </subcellularLocation>
</comment>
<evidence type="ECO:0000259" key="13">
    <source>
        <dbReference type="SMART" id="SM00481"/>
    </source>
</evidence>
<dbReference type="InterPro" id="IPR011708">
    <property type="entry name" value="DNA_pol3_alpha_NTPase_dom"/>
</dbReference>
<keyword evidence="6 14" id="KW-0808">Transferase</keyword>
<dbReference type="InterPro" id="IPR004805">
    <property type="entry name" value="DnaE2/DnaE/PolC"/>
</dbReference>
<evidence type="ECO:0000313" key="15">
    <source>
        <dbReference type="Proteomes" id="UP000825051"/>
    </source>
</evidence>
<keyword evidence="7 14" id="KW-0548">Nucleotidyltransferase</keyword>
<dbReference type="InterPro" id="IPR004365">
    <property type="entry name" value="NA-bd_OB_tRNA"/>
</dbReference>
<dbReference type="InterPro" id="IPR016195">
    <property type="entry name" value="Pol/histidinol_Pase-like"/>
</dbReference>
<evidence type="ECO:0000256" key="4">
    <source>
        <dbReference type="ARBA" id="ARBA00017273"/>
    </source>
</evidence>
<keyword evidence="8" id="KW-0235">DNA replication</keyword>
<evidence type="ECO:0000256" key="6">
    <source>
        <dbReference type="ARBA" id="ARBA00022679"/>
    </source>
</evidence>
<dbReference type="KEGG" id="ole:K0B96_07385"/>
<dbReference type="EC" id="2.7.7.7" evidence="3"/>
<evidence type="ECO:0000313" key="14">
    <source>
        <dbReference type="EMBL" id="QYM80421.1"/>
    </source>
</evidence>
<accession>A0A8F9TYN4</accession>
<comment type="catalytic activity">
    <reaction evidence="12">
        <text>DNA(n) + a 2'-deoxyribonucleoside 5'-triphosphate = DNA(n+1) + diphosphate</text>
        <dbReference type="Rhea" id="RHEA:22508"/>
        <dbReference type="Rhea" id="RHEA-COMP:17339"/>
        <dbReference type="Rhea" id="RHEA-COMP:17340"/>
        <dbReference type="ChEBI" id="CHEBI:33019"/>
        <dbReference type="ChEBI" id="CHEBI:61560"/>
        <dbReference type="ChEBI" id="CHEBI:173112"/>
        <dbReference type="EC" id="2.7.7.7"/>
    </reaction>
</comment>
<dbReference type="Pfam" id="PF07733">
    <property type="entry name" value="DNA_pol3_alpha"/>
    <property type="match status" value="1"/>
</dbReference>
<dbReference type="Pfam" id="PF02811">
    <property type="entry name" value="PHP"/>
    <property type="match status" value="1"/>
</dbReference>
<dbReference type="SUPFAM" id="SSF89550">
    <property type="entry name" value="PHP domain-like"/>
    <property type="match status" value="1"/>
</dbReference>
<keyword evidence="9" id="KW-0227">DNA damage</keyword>
<dbReference type="InterPro" id="IPR003141">
    <property type="entry name" value="Pol/His_phosphatase_N"/>
</dbReference>
<dbReference type="Pfam" id="PF14579">
    <property type="entry name" value="HHH_6"/>
    <property type="match status" value="1"/>
</dbReference>
<keyword evidence="5" id="KW-0963">Cytoplasm</keyword>
<dbReference type="GO" id="GO:0006281">
    <property type="term" value="P:DNA repair"/>
    <property type="evidence" value="ECO:0007669"/>
    <property type="project" value="UniProtKB-KW"/>
</dbReference>
<dbReference type="PANTHER" id="PTHR32294:SF4">
    <property type="entry name" value="ERROR-PRONE DNA POLYMERASE"/>
    <property type="match status" value="1"/>
</dbReference>
<dbReference type="Gene3D" id="3.20.20.140">
    <property type="entry name" value="Metal-dependent hydrolases"/>
    <property type="match status" value="1"/>
</dbReference>
<dbReference type="CDD" id="cd04485">
    <property type="entry name" value="DnaE_OBF"/>
    <property type="match status" value="1"/>
</dbReference>